<dbReference type="InterPro" id="IPR015330">
    <property type="entry name" value="DNA_primase/pol_bifunc_N"/>
</dbReference>
<dbReference type="SMART" id="SM00942">
    <property type="entry name" value="PriCT_1"/>
    <property type="match status" value="1"/>
</dbReference>
<feature type="domain" description="DNA primase/polymerase bifunctional N-terminal" evidence="4">
    <location>
        <begin position="27"/>
        <end position="195"/>
    </location>
</feature>
<evidence type="ECO:0000259" key="3">
    <source>
        <dbReference type="SMART" id="SM00942"/>
    </source>
</evidence>
<reference evidence="5" key="1">
    <citation type="submission" date="2020-03" db="EMBL/GenBank/DDBJ databases">
        <title>Draft sequencing of Calidifontibacter sp. DB0510.</title>
        <authorList>
            <person name="Kim D.-U."/>
        </authorList>
    </citation>
    <scope>NUCLEOTIDE SEQUENCE</scope>
    <source>
        <strain evidence="5">DB0510</strain>
    </source>
</reference>
<evidence type="ECO:0000259" key="4">
    <source>
        <dbReference type="SMART" id="SM00943"/>
    </source>
</evidence>
<feature type="domain" description="Primase C-terminal 1" evidence="3">
    <location>
        <begin position="226"/>
        <end position="288"/>
    </location>
</feature>
<keyword evidence="6" id="KW-1185">Reference proteome</keyword>
<feature type="signal peptide" evidence="2">
    <location>
        <begin position="1"/>
        <end position="31"/>
    </location>
</feature>
<protein>
    <submittedName>
        <fullName evidence="5">DNA primase</fullName>
    </submittedName>
</protein>
<evidence type="ECO:0000313" key="5">
    <source>
        <dbReference type="EMBL" id="NHN55844.1"/>
    </source>
</evidence>
<dbReference type="EMBL" id="JAAOIV010000005">
    <property type="protein sequence ID" value="NHN55844.1"/>
    <property type="molecule type" value="Genomic_DNA"/>
</dbReference>
<feature type="chain" id="PRO_5038854656" evidence="2">
    <location>
        <begin position="32"/>
        <end position="305"/>
    </location>
</feature>
<sequence length="305" mass="31802">MTVRRSLVVLPATVLTTAARLPLVDAAAAYAAAGVSVFPCAPGAKRPLTRHGYLDASSDAEQVRVWWRRWPNANIGLPTGRTDGHAAGEAGGFDVLDIDIHPGGSGFLALARARRAGLVGGWACLIRTPSGGLHLYYPASGQQGQVSWALPSAHVDFRGIGGYVIAAPSRVITGRGRPRGYTLIGTGRDPHPLDAGALRQLLAPPPPPPRRSGRAVAGEPSARLGAWLVGQPEGNRNRALFWAACRAVEAGIAEAEARDVLGPAAARTGLDEREITATLASAYRTTARRSTANGPPPTALDRPGP</sequence>
<organism evidence="5 6">
    <name type="scientific">Metallococcus carri</name>
    <dbReference type="NCBI Taxonomy" id="1656884"/>
    <lineage>
        <taxon>Bacteria</taxon>
        <taxon>Bacillati</taxon>
        <taxon>Actinomycetota</taxon>
        <taxon>Actinomycetes</taxon>
        <taxon>Micrococcales</taxon>
        <taxon>Dermacoccaceae</taxon>
        <taxon>Metallococcus</taxon>
    </lineage>
</organism>
<comment type="caution">
    <text evidence="5">The sequence shown here is derived from an EMBL/GenBank/DDBJ whole genome shotgun (WGS) entry which is preliminary data.</text>
</comment>
<dbReference type="RefSeq" id="WP_166196024.1">
    <property type="nucleotide sequence ID" value="NZ_JAAOIV010000005.1"/>
</dbReference>
<dbReference type="SMART" id="SM00943">
    <property type="entry name" value="Prim-Pol"/>
    <property type="match status" value="1"/>
</dbReference>
<dbReference type="AlphaFoldDB" id="A0A967AZ98"/>
<dbReference type="Gene3D" id="3.30.720.160">
    <property type="entry name" value="Bifunctional DNA primase/polymerase, N-terminal"/>
    <property type="match status" value="1"/>
</dbReference>
<keyword evidence="2" id="KW-0732">Signal</keyword>
<accession>A0A967AZ98</accession>
<dbReference type="InterPro" id="IPR014820">
    <property type="entry name" value="PriCT_1"/>
</dbReference>
<name>A0A967AZ98_9MICO</name>
<dbReference type="Proteomes" id="UP000744769">
    <property type="component" value="Unassembled WGS sequence"/>
</dbReference>
<evidence type="ECO:0000256" key="2">
    <source>
        <dbReference type="SAM" id="SignalP"/>
    </source>
</evidence>
<feature type="region of interest" description="Disordered" evidence="1">
    <location>
        <begin position="279"/>
        <end position="305"/>
    </location>
</feature>
<gene>
    <name evidence="5" type="ORF">G9U51_08655</name>
</gene>
<evidence type="ECO:0000313" key="6">
    <source>
        <dbReference type="Proteomes" id="UP000744769"/>
    </source>
</evidence>
<proteinExistence type="predicted"/>
<dbReference type="SUPFAM" id="SSF56747">
    <property type="entry name" value="Prim-pol domain"/>
    <property type="match status" value="1"/>
</dbReference>
<evidence type="ECO:0000256" key="1">
    <source>
        <dbReference type="SAM" id="MobiDB-lite"/>
    </source>
</evidence>
<dbReference type="Pfam" id="PF09250">
    <property type="entry name" value="Prim-Pol"/>
    <property type="match status" value="1"/>
</dbReference>
<dbReference type="CDD" id="cd04859">
    <property type="entry name" value="Prim_Pol"/>
    <property type="match status" value="1"/>
</dbReference>